<dbReference type="PANTHER" id="PTHR43520">
    <property type="entry name" value="ATP7, ISOFORM B"/>
    <property type="match status" value="1"/>
</dbReference>
<keyword evidence="4 10" id="KW-0479">Metal-binding</keyword>
<dbReference type="OrthoDB" id="432719at2759"/>
<dbReference type="GO" id="GO:0055070">
    <property type="term" value="P:copper ion homeostasis"/>
    <property type="evidence" value="ECO:0007669"/>
    <property type="project" value="TreeGrafter"/>
</dbReference>
<dbReference type="NCBIfam" id="TIGR01494">
    <property type="entry name" value="ATPase_P-type"/>
    <property type="match status" value="2"/>
</dbReference>
<dbReference type="InterPro" id="IPR059000">
    <property type="entry name" value="ATPase_P-type_domA"/>
</dbReference>
<evidence type="ECO:0000256" key="3">
    <source>
        <dbReference type="ARBA" id="ARBA00022692"/>
    </source>
</evidence>
<feature type="transmembrane region" description="Helical" evidence="10">
    <location>
        <begin position="725"/>
        <end position="752"/>
    </location>
</feature>
<feature type="transmembrane region" description="Helical" evidence="10">
    <location>
        <begin position="1115"/>
        <end position="1136"/>
    </location>
</feature>
<dbReference type="InterPro" id="IPR023214">
    <property type="entry name" value="HAD_sf"/>
</dbReference>
<keyword evidence="13" id="KW-1185">Reference proteome</keyword>
<comment type="caution">
    <text evidence="12">The sequence shown here is derived from an EMBL/GenBank/DDBJ whole genome shotgun (WGS) entry which is preliminary data.</text>
</comment>
<dbReference type="FunFam" id="2.70.150.10:FF:000068">
    <property type="entry name" value="Copper resistance-associated P-type ATPase"/>
    <property type="match status" value="1"/>
</dbReference>
<dbReference type="Pfam" id="PF00702">
    <property type="entry name" value="Hydrolase"/>
    <property type="match status" value="1"/>
</dbReference>
<dbReference type="GO" id="GO:0016887">
    <property type="term" value="F:ATP hydrolysis activity"/>
    <property type="evidence" value="ECO:0007669"/>
    <property type="project" value="InterPro"/>
</dbReference>
<dbReference type="InterPro" id="IPR044492">
    <property type="entry name" value="P_typ_ATPase_HD_dom"/>
</dbReference>
<evidence type="ECO:0000313" key="12">
    <source>
        <dbReference type="EMBL" id="KAG5944385.1"/>
    </source>
</evidence>
<protein>
    <recommendedName>
        <fullName evidence="11">HMA domain-containing protein</fullName>
    </recommendedName>
</protein>
<keyword evidence="7" id="KW-1278">Translocase</keyword>
<feature type="transmembrane region" description="Helical" evidence="10">
    <location>
        <begin position="441"/>
        <end position="463"/>
    </location>
</feature>
<dbReference type="GO" id="GO:0016020">
    <property type="term" value="C:membrane"/>
    <property type="evidence" value="ECO:0007669"/>
    <property type="project" value="UniProtKB-SubCell"/>
</dbReference>
<dbReference type="EMBL" id="SRPO01000056">
    <property type="protein sequence ID" value="KAG5944385.1"/>
    <property type="molecule type" value="Genomic_DNA"/>
</dbReference>
<dbReference type="SFLD" id="SFLDS00003">
    <property type="entry name" value="Haloacid_Dehalogenase"/>
    <property type="match status" value="1"/>
</dbReference>
<dbReference type="SFLD" id="SFLDG00002">
    <property type="entry name" value="C1.7:_P-type_atpase_like"/>
    <property type="match status" value="1"/>
</dbReference>
<dbReference type="Gene3D" id="2.70.150.10">
    <property type="entry name" value="Calcium-transporting ATPase, cytoplasmic transduction domain A"/>
    <property type="match status" value="1"/>
</dbReference>
<evidence type="ECO:0000256" key="9">
    <source>
        <dbReference type="ARBA" id="ARBA00023136"/>
    </source>
</evidence>
<evidence type="ECO:0000256" key="7">
    <source>
        <dbReference type="ARBA" id="ARBA00022967"/>
    </source>
</evidence>
<dbReference type="PROSITE" id="PS00154">
    <property type="entry name" value="ATPASE_E1_E2"/>
    <property type="match status" value="1"/>
</dbReference>
<reference evidence="12 13" key="1">
    <citation type="journal article" date="2020" name="bioRxiv">
        <title>Whole genome comparisons of ergot fungi reveals the divergence and evolution of species within the genus Claviceps are the result of varying mechanisms driving genome evolution and host range expansion.</title>
        <authorList>
            <person name="Wyka S.A."/>
            <person name="Mondo S.J."/>
            <person name="Liu M."/>
            <person name="Dettman J."/>
            <person name="Nalam V."/>
            <person name="Broders K.D."/>
        </authorList>
    </citation>
    <scope>NUCLEOTIDE SEQUENCE [LARGE SCALE GENOMIC DNA]</scope>
    <source>
        <strain evidence="12 13">CCC 1485</strain>
    </source>
</reference>
<feature type="transmembrane region" description="Helical" evidence="10">
    <location>
        <begin position="682"/>
        <end position="705"/>
    </location>
</feature>
<dbReference type="AlphaFoldDB" id="A0A9P7MH01"/>
<dbReference type="InterPro" id="IPR023299">
    <property type="entry name" value="ATPase_P-typ_cyto_dom_N"/>
</dbReference>
<keyword evidence="9 10" id="KW-0472">Membrane</keyword>
<dbReference type="Pfam" id="PF00403">
    <property type="entry name" value="HMA"/>
    <property type="match status" value="1"/>
</dbReference>
<keyword evidence="5 10" id="KW-0547">Nucleotide-binding</keyword>
<name>A0A9P7MH01_9HYPO</name>
<dbReference type="InterPro" id="IPR036163">
    <property type="entry name" value="HMA_dom_sf"/>
</dbReference>
<dbReference type="SUPFAM" id="SSF81665">
    <property type="entry name" value="Calcium ATPase, transmembrane domain M"/>
    <property type="match status" value="1"/>
</dbReference>
<gene>
    <name evidence="12" type="ORF">E4U60_006038</name>
</gene>
<keyword evidence="3 10" id="KW-0812">Transmembrane</keyword>
<evidence type="ECO:0000256" key="8">
    <source>
        <dbReference type="ARBA" id="ARBA00022989"/>
    </source>
</evidence>
<evidence type="ECO:0000256" key="10">
    <source>
        <dbReference type="RuleBase" id="RU362081"/>
    </source>
</evidence>
<proteinExistence type="inferred from homology"/>
<keyword evidence="8 10" id="KW-1133">Transmembrane helix</keyword>
<evidence type="ECO:0000313" key="13">
    <source>
        <dbReference type="Proteomes" id="UP000706124"/>
    </source>
</evidence>
<dbReference type="PANTHER" id="PTHR43520:SF32">
    <property type="entry name" value="COPPER RESISTANCE P-TYPE ATPASE (EUROFUNG)"/>
    <property type="match status" value="1"/>
</dbReference>
<dbReference type="InterPro" id="IPR018303">
    <property type="entry name" value="ATPase_P-typ_P_site"/>
</dbReference>
<dbReference type="PROSITE" id="PS01047">
    <property type="entry name" value="HMA_1"/>
    <property type="match status" value="1"/>
</dbReference>
<dbReference type="Gene3D" id="3.40.1110.10">
    <property type="entry name" value="Calcium-transporting ATPase, cytoplasmic domain N"/>
    <property type="match status" value="1"/>
</dbReference>
<dbReference type="InterPro" id="IPR001757">
    <property type="entry name" value="P_typ_ATPase"/>
</dbReference>
<sequence>MAHSKPTTRLITTSYLVGNLHCPSCVAVIKNVLGQEFGDRVSWVSPNVVTSVVTVEHQDASAAFIRAMGNTLEEAGFEICALDTTAVCGTDMLDDGIPPADLSGTSQEDFLRPHSGAFGLWWRIWKATSPSSATPHDGRAAAHLDNCDACKNSAPAMGSGDGAVSEQRPEQHDLSAANLRRRLNDAASEASPALLERVVVDDGSGSTPQSWRVTVSIGGMTCASCANGITEQIQKLTWVSRIVVNLVTNSASVDIITTDQGQEQSRAQELVESIQDLGYDAALDKIVDLQQLSLVSGNEREVEIRIDGIFCAKCPERIRKTLTTLGSSRIEILKEPSREKPLLKIRYTPRAPAFTIRQILKAIEATDPSLQASIHHPPTLEERSKAIGAKHQRQLFRRAMLTFVLAIPTFVLGIVYMSLVPASNHTRAYLMEPWVSGLSRLQFILMALSTPVYFFAADVFHVRAIKEVRNMWRPGSRTPFVERFYKFGSMNMLMSLGTTIAYFSSVAQMIAAGIRRDSHVPESRFYFDSVVFLTLFLLAGRLIEAYSKSKTGNAVGALAKLRPSTATLLEKHSATGAQTTSVTAIDQLEQGDKILVPRGASPAVDGLIITGETIFDESSLTGESRPIKKSPGDQVFAGTVNKGDAITVTVTGTCGKSMLDQIVDVVREGQTKRAPVEQIADLLTSYFVPVITLIAVTTWIIWFSLALRGVVSNPEVKASGGSAAFAFQFAIAVFVVACPCGLALAAPTAIFVGGGIAAKYGILAKGGGEAFEKASKIDCVVFDKTGTLTEGGEPKITDSELFPDQNIRDFDRQTLLSGLKAAEEQSSHPIAKAIVNFCGSQISSASLDKIEELPGRGMKASYQDHPFDLAVGSELLMRDLSIHLSPAICSRLQSWKMEAKSVAMMAVKPRHPPSSTADDAGHDKWSLAAIVSVSDPVRPEAVAVVEALVSRGTQVWMLSGDNITTAKAVARLVGIKETNVLAEVLPSEKADKIKYLQAALHTGNGNEAPRNGRTRRAMVAMVGDGINDSPALTIADVGIAIGSGSDVAISSADFVLASSSLAAVLTLLDLSRTVFRRIKVNFGWAVIYNLLAVPIAAGCLYAIKTSDGAHVKLDPVWAALAMALSSISVVLSSLALRVRVPWVGFRARPLKVRER</sequence>
<dbReference type="GO" id="GO:0043682">
    <property type="term" value="F:P-type divalent copper transporter activity"/>
    <property type="evidence" value="ECO:0007669"/>
    <property type="project" value="TreeGrafter"/>
</dbReference>
<dbReference type="CDD" id="cd00371">
    <property type="entry name" value="HMA"/>
    <property type="match status" value="1"/>
</dbReference>
<evidence type="ECO:0000256" key="4">
    <source>
        <dbReference type="ARBA" id="ARBA00022723"/>
    </source>
</evidence>
<dbReference type="SFLD" id="SFLDF00027">
    <property type="entry name" value="p-type_atpase"/>
    <property type="match status" value="1"/>
</dbReference>
<dbReference type="GO" id="GO:0005524">
    <property type="term" value="F:ATP binding"/>
    <property type="evidence" value="ECO:0007669"/>
    <property type="project" value="UniProtKB-UniRule"/>
</dbReference>
<dbReference type="SUPFAM" id="SSF56784">
    <property type="entry name" value="HAD-like"/>
    <property type="match status" value="1"/>
</dbReference>
<dbReference type="SUPFAM" id="SSF55008">
    <property type="entry name" value="HMA, heavy metal-associated domain"/>
    <property type="match status" value="2"/>
</dbReference>
<dbReference type="InterPro" id="IPR027256">
    <property type="entry name" value="P-typ_ATPase_IB"/>
</dbReference>
<feature type="transmembrane region" description="Helical" evidence="10">
    <location>
        <begin position="1082"/>
        <end position="1103"/>
    </location>
</feature>
<keyword evidence="6 10" id="KW-0067">ATP-binding</keyword>
<evidence type="ECO:0000256" key="2">
    <source>
        <dbReference type="ARBA" id="ARBA00006024"/>
    </source>
</evidence>
<dbReference type="Gene3D" id="3.40.50.1000">
    <property type="entry name" value="HAD superfamily/HAD-like"/>
    <property type="match status" value="1"/>
</dbReference>
<evidence type="ECO:0000256" key="5">
    <source>
        <dbReference type="ARBA" id="ARBA00022741"/>
    </source>
</evidence>
<dbReference type="FunFam" id="3.30.70.100:FF:000001">
    <property type="entry name" value="ATPase copper transporting beta"/>
    <property type="match status" value="1"/>
</dbReference>
<evidence type="ECO:0000259" key="11">
    <source>
        <dbReference type="PROSITE" id="PS50846"/>
    </source>
</evidence>
<feature type="transmembrane region" description="Helical" evidence="10">
    <location>
        <begin position="484"/>
        <end position="505"/>
    </location>
</feature>
<comment type="subcellular location">
    <subcellularLocation>
        <location evidence="1">Membrane</location>
        <topology evidence="1">Multi-pass membrane protein</topology>
    </subcellularLocation>
</comment>
<dbReference type="InterPro" id="IPR006121">
    <property type="entry name" value="HMA_dom"/>
</dbReference>
<dbReference type="SUPFAM" id="SSF81653">
    <property type="entry name" value="Calcium ATPase, transduction domain A"/>
    <property type="match status" value="1"/>
</dbReference>
<comment type="similarity">
    <text evidence="2 10">Belongs to the cation transport ATPase (P-type) (TC 3.A.3) family. Type IB subfamily.</text>
</comment>
<dbReference type="InterPro" id="IPR017969">
    <property type="entry name" value="Heavy-metal-associated_CS"/>
</dbReference>
<dbReference type="PRINTS" id="PR00119">
    <property type="entry name" value="CATATPASE"/>
</dbReference>
<dbReference type="Pfam" id="PF00122">
    <property type="entry name" value="E1-E2_ATPase"/>
    <property type="match status" value="1"/>
</dbReference>
<dbReference type="InterPro" id="IPR036412">
    <property type="entry name" value="HAD-like_sf"/>
</dbReference>
<dbReference type="InterPro" id="IPR008250">
    <property type="entry name" value="ATPase_P-typ_transduc_dom_A_sf"/>
</dbReference>
<evidence type="ECO:0000256" key="1">
    <source>
        <dbReference type="ARBA" id="ARBA00004141"/>
    </source>
</evidence>
<dbReference type="GO" id="GO:0005507">
    <property type="term" value="F:copper ion binding"/>
    <property type="evidence" value="ECO:0007669"/>
    <property type="project" value="TreeGrafter"/>
</dbReference>
<dbReference type="Gene3D" id="3.30.70.100">
    <property type="match status" value="2"/>
</dbReference>
<dbReference type="PROSITE" id="PS50846">
    <property type="entry name" value="HMA_2"/>
    <property type="match status" value="2"/>
</dbReference>
<dbReference type="Proteomes" id="UP000706124">
    <property type="component" value="Unassembled WGS sequence"/>
</dbReference>
<dbReference type="NCBIfam" id="TIGR01525">
    <property type="entry name" value="ATPase-IB_hvy"/>
    <property type="match status" value="1"/>
</dbReference>
<accession>A0A9P7MH01</accession>
<feature type="domain" description="HMA" evidence="11">
    <location>
        <begin position="211"/>
        <end position="282"/>
    </location>
</feature>
<evidence type="ECO:0000256" key="6">
    <source>
        <dbReference type="ARBA" id="ARBA00022840"/>
    </source>
</evidence>
<feature type="domain" description="HMA" evidence="11">
    <location>
        <begin position="11"/>
        <end position="80"/>
    </location>
</feature>
<feature type="transmembrane region" description="Helical" evidence="10">
    <location>
        <begin position="525"/>
        <end position="543"/>
    </location>
</feature>
<feature type="transmembrane region" description="Helical" evidence="10">
    <location>
        <begin position="400"/>
        <end position="421"/>
    </location>
</feature>
<dbReference type="InterPro" id="IPR023298">
    <property type="entry name" value="ATPase_P-typ_TM_dom_sf"/>
</dbReference>
<organism evidence="12 13">
    <name type="scientific">Claviceps pazoutovae</name>
    <dbReference type="NCBI Taxonomy" id="1649127"/>
    <lineage>
        <taxon>Eukaryota</taxon>
        <taxon>Fungi</taxon>
        <taxon>Dikarya</taxon>
        <taxon>Ascomycota</taxon>
        <taxon>Pezizomycotina</taxon>
        <taxon>Sordariomycetes</taxon>
        <taxon>Hypocreomycetidae</taxon>
        <taxon>Hypocreales</taxon>
        <taxon>Clavicipitaceae</taxon>
        <taxon>Claviceps</taxon>
    </lineage>
</organism>